<dbReference type="NCBIfam" id="TIGR00458">
    <property type="entry name" value="aspS_nondisc"/>
    <property type="match status" value="1"/>
</dbReference>
<dbReference type="HAMAP" id="MF_02075">
    <property type="entry name" value="Asp_tRNA_synth_type2"/>
    <property type="match status" value="1"/>
</dbReference>
<keyword evidence="3 9" id="KW-0963">Cytoplasm</keyword>
<dbReference type="Pfam" id="PF01336">
    <property type="entry name" value="tRNA_anti-codon"/>
    <property type="match status" value="1"/>
</dbReference>
<evidence type="ECO:0000313" key="12">
    <source>
        <dbReference type="Proteomes" id="UP000655759"/>
    </source>
</evidence>
<comment type="cofactor">
    <cofactor evidence="9">
        <name>Mg(2+)</name>
        <dbReference type="ChEBI" id="CHEBI:18420"/>
    </cofactor>
    <text evidence="9">Binds 3 Mg(2+) cations per subunit. The strongest magnesium site (Mg1) is bound to the beta- and gamma-phosphates of ATP and four water molecules complete its coordination sphere.</text>
</comment>
<dbReference type="InterPro" id="IPR012340">
    <property type="entry name" value="NA-bd_OB-fold"/>
</dbReference>
<keyword evidence="8 9" id="KW-0030">Aminoacyl-tRNA synthetase</keyword>
<dbReference type="PANTHER" id="PTHR43450:SF1">
    <property type="entry name" value="ASPARTATE--TRNA LIGASE, CYTOPLASMIC"/>
    <property type="match status" value="1"/>
</dbReference>
<dbReference type="Gene3D" id="3.30.930.10">
    <property type="entry name" value="Bira Bifunctional Protein, Domain 2"/>
    <property type="match status" value="1"/>
</dbReference>
<proteinExistence type="inferred from homology"/>
<feature type="binding site" evidence="9">
    <location>
        <begin position="388"/>
        <end position="391"/>
    </location>
    <ligand>
        <name>ATP</name>
        <dbReference type="ChEBI" id="CHEBI:30616"/>
    </ligand>
</feature>
<dbReference type="PROSITE" id="PS50862">
    <property type="entry name" value="AA_TRNA_LIGASE_II"/>
    <property type="match status" value="1"/>
</dbReference>
<evidence type="ECO:0000256" key="5">
    <source>
        <dbReference type="ARBA" id="ARBA00022741"/>
    </source>
</evidence>
<dbReference type="GO" id="GO:0000287">
    <property type="term" value="F:magnesium ion binding"/>
    <property type="evidence" value="ECO:0007669"/>
    <property type="project" value="UniProtKB-UniRule"/>
</dbReference>
<dbReference type="InterPro" id="IPR006195">
    <property type="entry name" value="aa-tRNA-synth_II"/>
</dbReference>
<dbReference type="GO" id="GO:0006422">
    <property type="term" value="P:aspartyl-tRNA aminoacylation"/>
    <property type="evidence" value="ECO:0007669"/>
    <property type="project" value="UniProtKB-UniRule"/>
</dbReference>
<comment type="caution">
    <text evidence="9">Lacks conserved residue(s) required for the propagation of feature annotation.</text>
</comment>
<dbReference type="PRINTS" id="PR01042">
    <property type="entry name" value="TRNASYNTHASP"/>
</dbReference>
<dbReference type="InterPro" id="IPR004523">
    <property type="entry name" value="Asp-tRNA_synthase_2"/>
</dbReference>
<feature type="binding site" evidence="9">
    <location>
        <position position="340"/>
    </location>
    <ligand>
        <name>Mg(2+)</name>
        <dbReference type="ChEBI" id="CHEBI:18420"/>
        <label>3</label>
    </ligand>
</feature>
<feature type="binding site" evidence="9">
    <location>
        <position position="199"/>
    </location>
    <ligand>
        <name>L-aspartate</name>
        <dbReference type="ChEBI" id="CHEBI:29991"/>
    </ligand>
</feature>
<organism evidence="11 12">
    <name type="scientific">Candidatus Nitrosotenuis uzonensis</name>
    <dbReference type="NCBI Taxonomy" id="1407055"/>
    <lineage>
        <taxon>Archaea</taxon>
        <taxon>Nitrososphaerota</taxon>
        <taxon>Candidatus Nitrosotenuis</taxon>
    </lineage>
</organism>
<dbReference type="NCBIfam" id="NF003483">
    <property type="entry name" value="PRK05159.1"/>
    <property type="match status" value="1"/>
</dbReference>
<feature type="binding site" evidence="9">
    <location>
        <position position="347"/>
    </location>
    <ligand>
        <name>L-aspartate</name>
        <dbReference type="ChEBI" id="CHEBI:29991"/>
    </ligand>
</feature>
<keyword evidence="6 9" id="KW-0067">ATP-binding</keyword>
<dbReference type="Gene3D" id="2.40.50.140">
    <property type="entry name" value="Nucleic acid-binding proteins"/>
    <property type="match status" value="1"/>
</dbReference>
<name>A0A812F2V0_9ARCH</name>
<feature type="binding site" evidence="9">
    <location>
        <position position="343"/>
    </location>
    <ligand>
        <name>L-aspartate</name>
        <dbReference type="ChEBI" id="CHEBI:29991"/>
    </ligand>
</feature>
<comment type="subunit">
    <text evidence="9">Homodimer.</text>
</comment>
<evidence type="ECO:0000256" key="6">
    <source>
        <dbReference type="ARBA" id="ARBA00022840"/>
    </source>
</evidence>
<keyword evidence="7 9" id="KW-0648">Protein biosynthesis</keyword>
<dbReference type="GO" id="GO:0004815">
    <property type="term" value="F:aspartate-tRNA ligase activity"/>
    <property type="evidence" value="ECO:0007669"/>
    <property type="project" value="UniProtKB-UniRule"/>
</dbReference>
<evidence type="ECO:0000256" key="4">
    <source>
        <dbReference type="ARBA" id="ARBA00022598"/>
    </source>
</evidence>
<dbReference type="Proteomes" id="UP000655759">
    <property type="component" value="Unassembled WGS sequence"/>
</dbReference>
<sequence>MLSLQMQGSHVVIGGWIEDLRKLGKITFLTVRDVTGLAQIIVKDEKRIPEDLTRQSVILVRGIIQSTKARDFQYEIKADDVEILTKAVHPLPIDPIGRLESNIDNRLNARALDLRNQRVASVFKIRHQVLASLRKELERRKFIEITTPKIIGSASEGGANLFSLEYFGKKAYLAQSPQLYKEQLTIGLERVFEISSFYRAEKSHTGRHLSEFTSVDIEAAFFDYTDVMDVLENLVVSVFSDVEKNCKQELNTLERELQIPKQPFDTITYSDALDELGKAGIDLNFGDDLLDSHLKIIGTNHPGFFFLTDWPMSLKPFYIHEKDDEPKISRSFDLQYGHLELSSGGRRLHDPAKIRARLIEQGLDPASFEDHLRTFDWGMPPHSGWGMGLDRLMTVIIGTDNVREVVLYPRDPERLTP</sequence>
<dbReference type="InterPro" id="IPR045864">
    <property type="entry name" value="aa-tRNA-synth_II/BPL/LPL"/>
</dbReference>
<comment type="similarity">
    <text evidence="2 9">Belongs to the class-II aminoacyl-tRNA synthetase family. Type 2 subfamily.</text>
</comment>
<feature type="binding site" evidence="9">
    <location>
        <position position="340"/>
    </location>
    <ligand>
        <name>Mg(2+)</name>
        <dbReference type="ChEBI" id="CHEBI:18420"/>
        <label>2</label>
    </ligand>
</feature>
<reference evidence="11" key="1">
    <citation type="submission" date="2021-02" db="EMBL/GenBank/DDBJ databases">
        <authorList>
            <person name="Han P."/>
        </authorList>
    </citation>
    <scope>NUCLEOTIDE SEQUENCE</scope>
    <source>
        <strain evidence="11">Candidatus Nitrosotenuis uzonensis 5A</strain>
    </source>
</reference>
<feature type="binding site" evidence="9">
    <location>
        <position position="156"/>
    </location>
    <ligand>
        <name>L-aspartate</name>
        <dbReference type="ChEBI" id="CHEBI:29991"/>
    </ligand>
</feature>
<dbReference type="InterPro" id="IPR002312">
    <property type="entry name" value="Asp/Asn-tRNA-synth_IIb"/>
</dbReference>
<comment type="catalytic activity">
    <reaction evidence="9">
        <text>tRNA(Asp) + L-aspartate + ATP = L-aspartyl-tRNA(Asp) + AMP + diphosphate</text>
        <dbReference type="Rhea" id="RHEA:19649"/>
        <dbReference type="Rhea" id="RHEA-COMP:9660"/>
        <dbReference type="Rhea" id="RHEA-COMP:9678"/>
        <dbReference type="ChEBI" id="CHEBI:29991"/>
        <dbReference type="ChEBI" id="CHEBI:30616"/>
        <dbReference type="ChEBI" id="CHEBI:33019"/>
        <dbReference type="ChEBI" id="CHEBI:78442"/>
        <dbReference type="ChEBI" id="CHEBI:78516"/>
        <dbReference type="ChEBI" id="CHEBI:456215"/>
        <dbReference type="EC" id="6.1.1.12"/>
    </reaction>
</comment>
<dbReference type="GO" id="GO:0017101">
    <property type="term" value="C:aminoacyl-tRNA synthetase multienzyme complex"/>
    <property type="evidence" value="ECO:0007669"/>
    <property type="project" value="TreeGrafter"/>
</dbReference>
<feature type="binding site" evidence="9">
    <location>
        <begin position="199"/>
        <end position="201"/>
    </location>
    <ligand>
        <name>ATP</name>
        <dbReference type="ChEBI" id="CHEBI:30616"/>
    </ligand>
</feature>
<dbReference type="InterPro" id="IPR004364">
    <property type="entry name" value="Aa-tRNA-synt_II"/>
</dbReference>
<feature type="domain" description="Aminoacyl-transfer RNA synthetases class-II family profile" evidence="10">
    <location>
        <begin position="123"/>
        <end position="417"/>
    </location>
</feature>
<feature type="binding site" evidence="9">
    <location>
        <position position="340"/>
    </location>
    <ligand>
        <name>ATP</name>
        <dbReference type="ChEBI" id="CHEBI:30616"/>
    </ligand>
</feature>
<dbReference type="InterPro" id="IPR004365">
    <property type="entry name" value="NA-bd_OB_tRNA"/>
</dbReference>
<dbReference type="GO" id="GO:0003723">
    <property type="term" value="F:RNA binding"/>
    <property type="evidence" value="ECO:0007669"/>
    <property type="project" value="TreeGrafter"/>
</dbReference>
<feature type="binding site" evidence="9">
    <location>
        <begin position="207"/>
        <end position="209"/>
    </location>
    <ligand>
        <name>ATP</name>
        <dbReference type="ChEBI" id="CHEBI:30616"/>
    </ligand>
</feature>
<comment type="subcellular location">
    <subcellularLocation>
        <location evidence="1 9">Cytoplasm</location>
    </subcellularLocation>
</comment>
<dbReference type="CDD" id="cd00776">
    <property type="entry name" value="AsxRS_core"/>
    <property type="match status" value="1"/>
</dbReference>
<keyword evidence="9" id="KW-0479">Metal-binding</keyword>
<evidence type="ECO:0000256" key="7">
    <source>
        <dbReference type="ARBA" id="ARBA00022917"/>
    </source>
</evidence>
<dbReference type="SUPFAM" id="SSF50249">
    <property type="entry name" value="Nucleic acid-binding proteins"/>
    <property type="match status" value="1"/>
</dbReference>
<protein>
    <recommendedName>
        <fullName evidence="9">Aspartate--tRNA ligase</fullName>
        <ecNumber evidence="9">6.1.1.12</ecNumber>
    </recommendedName>
    <alternativeName>
        <fullName evidence="9">Aspartyl-tRNA synthetase</fullName>
        <shortName evidence="9">AspRS</shortName>
    </alternativeName>
</protein>
<feature type="binding site" evidence="9">
    <location>
        <position position="343"/>
    </location>
    <ligand>
        <name>Mg(2+)</name>
        <dbReference type="ChEBI" id="CHEBI:18420"/>
        <label>2</label>
    </ligand>
</feature>
<keyword evidence="9" id="KW-0460">Magnesium</keyword>
<dbReference type="FunFam" id="3.30.930.10:FF:000038">
    <property type="entry name" value="Aspartate--tRNA ligase"/>
    <property type="match status" value="1"/>
</dbReference>
<evidence type="ECO:0000259" key="10">
    <source>
        <dbReference type="PROSITE" id="PS50862"/>
    </source>
</evidence>
<evidence type="ECO:0000256" key="1">
    <source>
        <dbReference type="ARBA" id="ARBA00004496"/>
    </source>
</evidence>
<evidence type="ECO:0000256" key="2">
    <source>
        <dbReference type="ARBA" id="ARBA00005312"/>
    </source>
</evidence>
<dbReference type="AlphaFoldDB" id="A0A812F2V0"/>
<dbReference type="EMBL" id="CAJNAQ010000005">
    <property type="protein sequence ID" value="CAE6497627.1"/>
    <property type="molecule type" value="Genomic_DNA"/>
</dbReference>
<dbReference type="GO" id="GO:0005829">
    <property type="term" value="C:cytosol"/>
    <property type="evidence" value="ECO:0007669"/>
    <property type="project" value="TreeGrafter"/>
</dbReference>
<dbReference type="PANTHER" id="PTHR43450">
    <property type="entry name" value="ASPARTYL-TRNA SYNTHETASE"/>
    <property type="match status" value="1"/>
</dbReference>
<gene>
    <name evidence="9 11" type="primary">aspS</name>
    <name evidence="11" type="ORF">NUZ5A_50692</name>
</gene>
<dbReference type="SUPFAM" id="SSF55681">
    <property type="entry name" value="Class II aaRS and biotin synthetases"/>
    <property type="match status" value="1"/>
</dbReference>
<evidence type="ECO:0000256" key="3">
    <source>
        <dbReference type="ARBA" id="ARBA00022490"/>
    </source>
</evidence>
<keyword evidence="5 9" id="KW-0547">Nucleotide-binding</keyword>
<dbReference type="GO" id="GO:0005524">
    <property type="term" value="F:ATP binding"/>
    <property type="evidence" value="ECO:0007669"/>
    <property type="project" value="UniProtKB-UniRule"/>
</dbReference>
<dbReference type="Pfam" id="PF00152">
    <property type="entry name" value="tRNA-synt_2"/>
    <property type="match status" value="1"/>
</dbReference>
<evidence type="ECO:0000313" key="11">
    <source>
        <dbReference type="EMBL" id="CAE6497627.1"/>
    </source>
</evidence>
<feature type="region of interest" description="Aspartate" evidence="9">
    <location>
        <begin position="178"/>
        <end position="181"/>
    </location>
</feature>
<keyword evidence="4 9" id="KW-0436">Ligase</keyword>
<dbReference type="EC" id="6.1.1.12" evidence="9"/>
<evidence type="ECO:0000256" key="8">
    <source>
        <dbReference type="ARBA" id="ARBA00023146"/>
    </source>
</evidence>
<comment type="caution">
    <text evidence="11">The sequence shown here is derived from an EMBL/GenBank/DDBJ whole genome shotgun (WGS) entry which is preliminary data.</text>
</comment>
<evidence type="ECO:0000256" key="9">
    <source>
        <dbReference type="HAMAP-Rule" id="MF_02075"/>
    </source>
</evidence>
<comment type="function">
    <text evidence="9">Catalyzes the attachment of L-aspartate to tRNA(Asp) in a two-step reaction: L-aspartate is first activated by ATP to form Asp-AMP and then transferred to the acceptor end of tRNA(Asp).</text>
</comment>
<accession>A0A812F2V0</accession>